<reference evidence="3 4" key="1">
    <citation type="journal article" date="2019" name="Int. J. Syst. Evol. Microbiol.">
        <title>The Global Catalogue of Microorganisms (GCM) 10K type strain sequencing project: providing services to taxonomists for standard genome sequencing and annotation.</title>
        <authorList>
            <consortium name="The Broad Institute Genomics Platform"/>
            <consortium name="The Broad Institute Genome Sequencing Center for Infectious Disease"/>
            <person name="Wu L."/>
            <person name="Ma J."/>
        </authorList>
    </citation>
    <scope>NUCLEOTIDE SEQUENCE [LARGE SCALE GENOMIC DNA]</scope>
    <source>
        <strain evidence="3 4">CGMCC 1.3239</strain>
    </source>
</reference>
<keyword evidence="4" id="KW-1185">Reference proteome</keyword>
<keyword evidence="2" id="KW-0472">Membrane</keyword>
<organism evidence="3 4">
    <name type="scientific">Halorubrum tibetense</name>
    <dbReference type="NCBI Taxonomy" id="175631"/>
    <lineage>
        <taxon>Archaea</taxon>
        <taxon>Methanobacteriati</taxon>
        <taxon>Methanobacteriota</taxon>
        <taxon>Stenosarchaea group</taxon>
        <taxon>Halobacteria</taxon>
        <taxon>Halobacteriales</taxon>
        <taxon>Haloferacaceae</taxon>
        <taxon>Halorubrum</taxon>
    </lineage>
</organism>
<evidence type="ECO:0000313" key="4">
    <source>
        <dbReference type="Proteomes" id="UP001596442"/>
    </source>
</evidence>
<dbReference type="Proteomes" id="UP001596442">
    <property type="component" value="Unassembled WGS sequence"/>
</dbReference>
<dbReference type="RefSeq" id="WP_379779133.1">
    <property type="nucleotide sequence ID" value="NZ_JBHSWW010000020.1"/>
</dbReference>
<sequence>MGFSHDRRGQSVVVGTVILFGFLIIALSVYQVQFVPAENSEIEFEHSQQVEGDFQDLRNGILQAGSTGAAQSQRIRLGTRYPQRTFFLNPPAATGELRTTEERTDLEIRNVEIGDDAADNVKEFWSDRDLRFDTRSIQYTPGYNEFRNGPRLTYEHSVVAAEFPNDAALFRSGQTVVGDDRISLTALTGELSESGVEPRSVDLGATSQGTRTIPINVDDETNIVLPTATDSPSNVEEQWNNRLPDGIEAEADGNEDTVTISFDEEGEFRLRLAEVAVDDSESADAKYVVRVGPENVPSGVDVGVEVRDTYNNPVSDERVYFGDPDGNETEALTDDEGRAFFSTSDSGTYNASINGSEDGDPHYESVDFTVSSAGSGGETNRTYTVSWDGGNPGTIPIDSETEINGTVKSNNEPLTNATVDFATNSSIATFQGENNTSTTTVEGNFTTNVSTGSEEGNVTLFAASGDDIDSTTVTIKDRVVEEVVIDPDEDQTITSGDDIDFSAEALDADGNVIEDDDGAFDWDAEGGTIDSEGLFTETEAGEYDVTAEFDGVASSPTTVTVEEPTPFGVFAQAEDEFGGQDELDAAFDVSGNTETYDFQVTAFRSGDTQGGTVTIDGESYDLTNGAAQQFVRNNEEIDLLDPNTYQGLSQTDEERLEEISRDLSDQSTVSNLTNTGDVKLLLPDIREQ</sequence>
<feature type="region of interest" description="Disordered" evidence="1">
    <location>
        <begin position="651"/>
        <end position="670"/>
    </location>
</feature>
<accession>A0ABD5S7E2</accession>
<comment type="caution">
    <text evidence="3">The sequence shown here is derived from an EMBL/GenBank/DDBJ whole genome shotgun (WGS) entry which is preliminary data.</text>
</comment>
<evidence type="ECO:0000256" key="1">
    <source>
        <dbReference type="SAM" id="MobiDB-lite"/>
    </source>
</evidence>
<evidence type="ECO:0000313" key="3">
    <source>
        <dbReference type="EMBL" id="MFC6752434.1"/>
    </source>
</evidence>
<proteinExistence type="predicted"/>
<dbReference type="EMBL" id="JBHSWW010000020">
    <property type="protein sequence ID" value="MFC6752434.1"/>
    <property type="molecule type" value="Genomic_DNA"/>
</dbReference>
<dbReference type="Gene3D" id="2.60.40.1080">
    <property type="match status" value="1"/>
</dbReference>
<evidence type="ECO:0008006" key="5">
    <source>
        <dbReference type="Google" id="ProtNLM"/>
    </source>
</evidence>
<name>A0ABD5S7E2_9EURY</name>
<keyword evidence="2" id="KW-0812">Transmembrane</keyword>
<keyword evidence="2" id="KW-1133">Transmembrane helix</keyword>
<evidence type="ECO:0000256" key="2">
    <source>
        <dbReference type="SAM" id="Phobius"/>
    </source>
</evidence>
<protein>
    <recommendedName>
        <fullName evidence="5">Big-1 domain-containing protein</fullName>
    </recommendedName>
</protein>
<feature type="transmembrane region" description="Helical" evidence="2">
    <location>
        <begin position="12"/>
        <end position="30"/>
    </location>
</feature>
<dbReference type="AlphaFoldDB" id="A0ABD5S7E2"/>
<gene>
    <name evidence="3" type="ORF">ACFQEU_02945</name>
</gene>